<sequence length="47" mass="5409">MSQQLFVDRESELQFLSDRYRSPHPGCLIPYGRQRVGKTTLLPSIST</sequence>
<comment type="caution">
    <text evidence="1">The sequence shown here is derived from an EMBL/GenBank/DDBJ whole genome shotgun (WGS) entry which is preliminary data.</text>
</comment>
<dbReference type="EMBL" id="LNQE01001289">
    <property type="protein sequence ID" value="KUG19446.1"/>
    <property type="molecule type" value="Genomic_DNA"/>
</dbReference>
<organism evidence="1">
    <name type="scientific">hydrocarbon metagenome</name>
    <dbReference type="NCBI Taxonomy" id="938273"/>
    <lineage>
        <taxon>unclassified sequences</taxon>
        <taxon>metagenomes</taxon>
        <taxon>ecological metagenomes</taxon>
    </lineage>
</organism>
<reference evidence="1" key="1">
    <citation type="journal article" date="2015" name="Proc. Natl. Acad. Sci. U.S.A.">
        <title>Networks of energetic and metabolic interactions define dynamics in microbial communities.</title>
        <authorList>
            <person name="Embree M."/>
            <person name="Liu J.K."/>
            <person name="Al-Bassam M.M."/>
            <person name="Zengler K."/>
        </authorList>
    </citation>
    <scope>NUCLEOTIDE SEQUENCE</scope>
</reference>
<accession>A0A0W8FEW7</accession>
<evidence type="ECO:0000313" key="1">
    <source>
        <dbReference type="EMBL" id="KUG19446.1"/>
    </source>
</evidence>
<gene>
    <name evidence="1" type="ORF">ASZ90_010833</name>
</gene>
<dbReference type="InterPro" id="IPR027417">
    <property type="entry name" value="P-loop_NTPase"/>
</dbReference>
<proteinExistence type="predicted"/>
<protein>
    <recommendedName>
        <fullName evidence="2">ATP-binding protein</fullName>
    </recommendedName>
</protein>
<evidence type="ECO:0008006" key="2">
    <source>
        <dbReference type="Google" id="ProtNLM"/>
    </source>
</evidence>
<dbReference type="Gene3D" id="3.40.50.300">
    <property type="entry name" value="P-loop containing nucleotide triphosphate hydrolases"/>
    <property type="match status" value="1"/>
</dbReference>
<name>A0A0W8FEW7_9ZZZZ</name>
<dbReference type="AlphaFoldDB" id="A0A0W8FEW7"/>